<dbReference type="InterPro" id="IPR006910">
    <property type="entry name" value="Rad21_Rec8_N"/>
</dbReference>
<dbReference type="SMR" id="A0A0P0WRH8"/>
<organism evidence="4 5">
    <name type="scientific">Oryza sativa subsp. japonica</name>
    <name type="common">Rice</name>
    <dbReference type="NCBI Taxonomy" id="39947"/>
    <lineage>
        <taxon>Eukaryota</taxon>
        <taxon>Viridiplantae</taxon>
        <taxon>Streptophyta</taxon>
        <taxon>Embryophyta</taxon>
        <taxon>Tracheophyta</taxon>
        <taxon>Spermatophyta</taxon>
        <taxon>Magnoliopsida</taxon>
        <taxon>Liliopsida</taxon>
        <taxon>Poales</taxon>
        <taxon>Poaceae</taxon>
        <taxon>BOP clade</taxon>
        <taxon>Oryzoideae</taxon>
        <taxon>Oryzeae</taxon>
        <taxon>Oryzinae</taxon>
        <taxon>Oryza</taxon>
        <taxon>Oryza sativa</taxon>
    </lineage>
</organism>
<sequence length="71" mass="8024">RFFLGGFCACGFWVSEEILNPSVPMALRLSGILMGGVAIVYERKVKALYDDVSRFLVKFEFDFHLILVPPP</sequence>
<feature type="non-terminal residue" evidence="4">
    <location>
        <position position="1"/>
    </location>
</feature>
<dbReference type="PANTHER" id="PTHR12585">
    <property type="entry name" value="SCC1 / RAD21 FAMILY MEMBER"/>
    <property type="match status" value="1"/>
</dbReference>
<evidence type="ECO:0000256" key="2">
    <source>
        <dbReference type="ARBA" id="ARBA00023242"/>
    </source>
</evidence>
<evidence type="ECO:0000259" key="3">
    <source>
        <dbReference type="Pfam" id="PF04825"/>
    </source>
</evidence>
<name>A0A0P0WRH8_ORYSJ</name>
<comment type="subcellular location">
    <subcellularLocation>
        <location evidence="1">Nucleus</location>
    </subcellularLocation>
</comment>
<accession>A0A0P0WRH8</accession>
<gene>
    <name evidence="4" type="ordered locus">Os05g0580500</name>
    <name evidence="4" type="ORF">OSNPB_050580500</name>
</gene>
<keyword evidence="5" id="KW-1185">Reference proteome</keyword>
<dbReference type="Pfam" id="PF04825">
    <property type="entry name" value="Rad21_Rec8_N"/>
    <property type="match status" value="1"/>
</dbReference>
<dbReference type="Proteomes" id="UP000059680">
    <property type="component" value="Chromosome 5"/>
</dbReference>
<dbReference type="InterPro" id="IPR039781">
    <property type="entry name" value="Rad21/Rec8-like"/>
</dbReference>
<evidence type="ECO:0000256" key="1">
    <source>
        <dbReference type="ARBA" id="ARBA00004123"/>
    </source>
</evidence>
<reference evidence="5" key="1">
    <citation type="journal article" date="2005" name="Nature">
        <title>The map-based sequence of the rice genome.</title>
        <authorList>
            <consortium name="International rice genome sequencing project (IRGSP)"/>
            <person name="Matsumoto T."/>
            <person name="Wu J."/>
            <person name="Kanamori H."/>
            <person name="Katayose Y."/>
            <person name="Fujisawa M."/>
            <person name="Namiki N."/>
            <person name="Mizuno H."/>
            <person name="Yamamoto K."/>
            <person name="Antonio B.A."/>
            <person name="Baba T."/>
            <person name="Sakata K."/>
            <person name="Nagamura Y."/>
            <person name="Aoki H."/>
            <person name="Arikawa K."/>
            <person name="Arita K."/>
            <person name="Bito T."/>
            <person name="Chiden Y."/>
            <person name="Fujitsuka N."/>
            <person name="Fukunaka R."/>
            <person name="Hamada M."/>
            <person name="Harada C."/>
            <person name="Hayashi A."/>
            <person name="Hijishita S."/>
            <person name="Honda M."/>
            <person name="Hosokawa S."/>
            <person name="Ichikawa Y."/>
            <person name="Idonuma A."/>
            <person name="Iijima M."/>
            <person name="Ikeda M."/>
            <person name="Ikeno M."/>
            <person name="Ito K."/>
            <person name="Ito S."/>
            <person name="Ito T."/>
            <person name="Ito Y."/>
            <person name="Ito Y."/>
            <person name="Iwabuchi A."/>
            <person name="Kamiya K."/>
            <person name="Karasawa W."/>
            <person name="Kurita K."/>
            <person name="Katagiri S."/>
            <person name="Kikuta A."/>
            <person name="Kobayashi H."/>
            <person name="Kobayashi N."/>
            <person name="Machita K."/>
            <person name="Maehara T."/>
            <person name="Masukawa M."/>
            <person name="Mizubayashi T."/>
            <person name="Mukai Y."/>
            <person name="Nagasaki H."/>
            <person name="Nagata Y."/>
            <person name="Naito S."/>
            <person name="Nakashima M."/>
            <person name="Nakama Y."/>
            <person name="Nakamichi Y."/>
            <person name="Nakamura M."/>
            <person name="Meguro A."/>
            <person name="Negishi M."/>
            <person name="Ohta I."/>
            <person name="Ohta T."/>
            <person name="Okamoto M."/>
            <person name="Ono N."/>
            <person name="Saji S."/>
            <person name="Sakaguchi M."/>
            <person name="Sakai K."/>
            <person name="Shibata M."/>
            <person name="Shimokawa T."/>
            <person name="Song J."/>
            <person name="Takazaki Y."/>
            <person name="Terasawa K."/>
            <person name="Tsugane M."/>
            <person name="Tsuji K."/>
            <person name="Ueda S."/>
            <person name="Waki K."/>
            <person name="Yamagata H."/>
            <person name="Yamamoto M."/>
            <person name="Yamamoto S."/>
            <person name="Yamane H."/>
            <person name="Yoshiki S."/>
            <person name="Yoshihara R."/>
            <person name="Yukawa K."/>
            <person name="Zhong H."/>
            <person name="Yano M."/>
            <person name="Yuan Q."/>
            <person name="Ouyang S."/>
            <person name="Liu J."/>
            <person name="Jones K.M."/>
            <person name="Gansberger K."/>
            <person name="Moffat K."/>
            <person name="Hill J."/>
            <person name="Bera J."/>
            <person name="Fadrosh D."/>
            <person name="Jin S."/>
            <person name="Johri S."/>
            <person name="Kim M."/>
            <person name="Overton L."/>
            <person name="Reardon M."/>
            <person name="Tsitrin T."/>
            <person name="Vuong H."/>
            <person name="Weaver B."/>
            <person name="Ciecko A."/>
            <person name="Tallon L."/>
            <person name="Jackson J."/>
            <person name="Pai G."/>
            <person name="Aken S.V."/>
            <person name="Utterback T."/>
            <person name="Reidmuller S."/>
            <person name="Feldblyum T."/>
            <person name="Hsiao J."/>
            <person name="Zismann V."/>
            <person name="Iobst S."/>
            <person name="de Vazeille A.R."/>
            <person name="Buell C.R."/>
            <person name="Ying K."/>
            <person name="Li Y."/>
            <person name="Lu T."/>
            <person name="Huang Y."/>
            <person name="Zhao Q."/>
            <person name="Feng Q."/>
            <person name="Zhang L."/>
            <person name="Zhu J."/>
            <person name="Weng Q."/>
            <person name="Mu J."/>
            <person name="Lu Y."/>
            <person name="Fan D."/>
            <person name="Liu Y."/>
            <person name="Guan J."/>
            <person name="Zhang Y."/>
            <person name="Yu S."/>
            <person name="Liu X."/>
            <person name="Zhang Y."/>
            <person name="Hong G."/>
            <person name="Han B."/>
            <person name="Choisne N."/>
            <person name="Demange N."/>
            <person name="Orjeda G."/>
            <person name="Samain S."/>
            <person name="Cattolico L."/>
            <person name="Pelletier E."/>
            <person name="Couloux A."/>
            <person name="Segurens B."/>
            <person name="Wincker P."/>
            <person name="D'Hont A."/>
            <person name="Scarpelli C."/>
            <person name="Weissenbach J."/>
            <person name="Salanoubat M."/>
            <person name="Quetier F."/>
            <person name="Yu Y."/>
            <person name="Kim H.R."/>
            <person name="Rambo T."/>
            <person name="Currie J."/>
            <person name="Collura K."/>
            <person name="Luo M."/>
            <person name="Yang T."/>
            <person name="Ammiraju J.S.S."/>
            <person name="Engler F."/>
            <person name="Soderlund C."/>
            <person name="Wing R.A."/>
            <person name="Palmer L.E."/>
            <person name="de la Bastide M."/>
            <person name="Spiegel L."/>
            <person name="Nascimento L."/>
            <person name="Zutavern T."/>
            <person name="O'Shaughnessy A."/>
            <person name="Dike S."/>
            <person name="Dedhia N."/>
            <person name="Preston R."/>
            <person name="Balija V."/>
            <person name="McCombie W.R."/>
            <person name="Chow T."/>
            <person name="Chen H."/>
            <person name="Chung M."/>
            <person name="Chen C."/>
            <person name="Shaw J."/>
            <person name="Wu H."/>
            <person name="Hsiao K."/>
            <person name="Chao Y."/>
            <person name="Chu M."/>
            <person name="Cheng C."/>
            <person name="Hour A."/>
            <person name="Lee P."/>
            <person name="Lin S."/>
            <person name="Lin Y."/>
            <person name="Liou J."/>
            <person name="Liu S."/>
            <person name="Hsing Y."/>
            <person name="Raghuvanshi S."/>
            <person name="Mohanty A."/>
            <person name="Bharti A.K."/>
            <person name="Gaur A."/>
            <person name="Gupta V."/>
            <person name="Kumar D."/>
            <person name="Ravi V."/>
            <person name="Vij S."/>
            <person name="Kapur A."/>
            <person name="Khurana P."/>
            <person name="Khurana P."/>
            <person name="Khurana J.P."/>
            <person name="Tyagi A.K."/>
            <person name="Gaikwad K."/>
            <person name="Singh A."/>
            <person name="Dalal V."/>
            <person name="Srivastava S."/>
            <person name="Dixit A."/>
            <person name="Pal A.K."/>
            <person name="Ghazi I.A."/>
            <person name="Yadav M."/>
            <person name="Pandit A."/>
            <person name="Bhargava A."/>
            <person name="Sureshbabu K."/>
            <person name="Batra K."/>
            <person name="Sharma T.R."/>
            <person name="Mohapatra T."/>
            <person name="Singh N.K."/>
            <person name="Messing J."/>
            <person name="Nelson A.B."/>
            <person name="Fuks G."/>
            <person name="Kavchok S."/>
            <person name="Keizer G."/>
            <person name="Linton E."/>
            <person name="Llaca V."/>
            <person name="Song R."/>
            <person name="Tanyolac B."/>
            <person name="Young S."/>
            <person name="Ho-Il K."/>
            <person name="Hahn J.H."/>
            <person name="Sangsakoo G."/>
            <person name="Vanavichit A."/>
            <person name="de Mattos Luiz.A.T."/>
            <person name="Zimmer P.D."/>
            <person name="Malone G."/>
            <person name="Dellagostin O."/>
            <person name="de Oliveira A.C."/>
            <person name="Bevan M."/>
            <person name="Bancroft I."/>
            <person name="Minx P."/>
            <person name="Cordum H."/>
            <person name="Wilson R."/>
            <person name="Cheng Z."/>
            <person name="Jin W."/>
            <person name="Jiang J."/>
            <person name="Leong S.A."/>
            <person name="Iwama H."/>
            <person name="Gojobori T."/>
            <person name="Itoh T."/>
            <person name="Niimura Y."/>
            <person name="Fujii Y."/>
            <person name="Habara T."/>
            <person name="Sakai H."/>
            <person name="Sato Y."/>
            <person name="Wilson G."/>
            <person name="Kumar K."/>
            <person name="McCouch S."/>
            <person name="Juretic N."/>
            <person name="Hoen D."/>
            <person name="Wright S."/>
            <person name="Bruskiewich R."/>
            <person name="Bureau T."/>
            <person name="Miyao A."/>
            <person name="Hirochika H."/>
            <person name="Nishikawa T."/>
            <person name="Kadowaki K."/>
            <person name="Sugiura M."/>
            <person name="Burr B."/>
            <person name="Sasaki T."/>
        </authorList>
    </citation>
    <scope>NUCLEOTIDE SEQUENCE [LARGE SCALE GENOMIC DNA]</scope>
    <source>
        <strain evidence="5">cv. Nipponbare</strain>
    </source>
</reference>
<proteinExistence type="predicted"/>
<dbReference type="eggNOG" id="KOG1213">
    <property type="taxonomic scope" value="Eukaryota"/>
</dbReference>
<dbReference type="PaxDb" id="39947-A0A0P0WRH8"/>
<dbReference type="GO" id="GO:0005634">
    <property type="term" value="C:nucleus"/>
    <property type="evidence" value="ECO:0007669"/>
    <property type="project" value="UniProtKB-SubCell"/>
</dbReference>
<dbReference type="PANTHER" id="PTHR12585:SF64">
    <property type="entry name" value="SISTER CHROMATID COHESION 1 PROTEIN 1"/>
    <property type="match status" value="1"/>
</dbReference>
<evidence type="ECO:0000313" key="4">
    <source>
        <dbReference type="EMBL" id="BAS95517.1"/>
    </source>
</evidence>
<feature type="domain" description="Rad21/Rec8-like protein N-terminal" evidence="3">
    <location>
        <begin position="16"/>
        <end position="64"/>
    </location>
</feature>
<dbReference type="AlphaFoldDB" id="A0A0P0WRH8"/>
<dbReference type="GO" id="GO:0008278">
    <property type="term" value="C:cohesin complex"/>
    <property type="evidence" value="ECO:0007669"/>
    <property type="project" value="InterPro"/>
</dbReference>
<reference evidence="4 5" key="2">
    <citation type="journal article" date="2013" name="Plant Cell Physiol.">
        <title>Rice Annotation Project Database (RAP-DB): an integrative and interactive database for rice genomics.</title>
        <authorList>
            <person name="Sakai H."/>
            <person name="Lee S.S."/>
            <person name="Tanaka T."/>
            <person name="Numa H."/>
            <person name="Kim J."/>
            <person name="Kawahara Y."/>
            <person name="Wakimoto H."/>
            <person name="Yang C.C."/>
            <person name="Iwamoto M."/>
            <person name="Abe T."/>
            <person name="Yamada Y."/>
            <person name="Muto A."/>
            <person name="Inokuchi H."/>
            <person name="Ikemura T."/>
            <person name="Matsumoto T."/>
            <person name="Sasaki T."/>
            <person name="Itoh T."/>
        </authorList>
    </citation>
    <scope>NUCLEOTIDE SEQUENCE [LARGE SCALE GENOMIC DNA]</scope>
    <source>
        <strain evidence="5">cv. Nipponbare</strain>
    </source>
</reference>
<dbReference type="GO" id="GO:0007062">
    <property type="term" value="P:sister chromatid cohesion"/>
    <property type="evidence" value="ECO:0007669"/>
    <property type="project" value="InterPro"/>
</dbReference>
<dbReference type="FunCoup" id="A0A0P0WRH8">
    <property type="interactions" value="1"/>
</dbReference>
<dbReference type="STRING" id="39947.A0A0P0WRH8"/>
<reference evidence="4 5" key="3">
    <citation type="journal article" date="2013" name="Rice">
        <title>Improvement of the Oryza sativa Nipponbare reference genome using next generation sequence and optical map data.</title>
        <authorList>
            <person name="Kawahara Y."/>
            <person name="de la Bastide M."/>
            <person name="Hamilton J.P."/>
            <person name="Kanamori H."/>
            <person name="McCombie W.R."/>
            <person name="Ouyang S."/>
            <person name="Schwartz D.C."/>
            <person name="Tanaka T."/>
            <person name="Wu J."/>
            <person name="Zhou S."/>
            <person name="Childs K.L."/>
            <person name="Davidson R.M."/>
            <person name="Lin H."/>
            <person name="Quesada-Ocampo L."/>
            <person name="Vaillancourt B."/>
            <person name="Sakai H."/>
            <person name="Lee S.S."/>
            <person name="Kim J."/>
            <person name="Numa H."/>
            <person name="Itoh T."/>
            <person name="Buell C.R."/>
            <person name="Matsumoto T."/>
        </authorList>
    </citation>
    <scope>NUCLEOTIDE SEQUENCE [LARGE SCALE GENOMIC DNA]</scope>
    <source>
        <strain evidence="5">cv. Nipponbare</strain>
    </source>
</reference>
<dbReference type="Gramene" id="Os05t0580500-01">
    <property type="protein sequence ID" value="Os05t0580500-01"/>
    <property type="gene ID" value="Os05g0580500"/>
</dbReference>
<keyword evidence="2" id="KW-0539">Nucleus</keyword>
<dbReference type="EMBL" id="AP014961">
    <property type="protein sequence ID" value="BAS95517.1"/>
    <property type="molecule type" value="Genomic_DNA"/>
</dbReference>
<protein>
    <submittedName>
        <fullName evidence="4">Os05g0580500 protein</fullName>
    </submittedName>
</protein>
<evidence type="ECO:0000313" key="5">
    <source>
        <dbReference type="Proteomes" id="UP000059680"/>
    </source>
</evidence>
<dbReference type="InParanoid" id="A0A0P0WRH8"/>